<reference evidence="4" key="2">
    <citation type="journal article" date="2008" name="Nucleic Acids Res.">
        <title>The rice annotation project database (RAP-DB): 2008 update.</title>
        <authorList>
            <consortium name="The rice annotation project (RAP)"/>
        </authorList>
    </citation>
    <scope>GENOME REANNOTATION</scope>
    <source>
        <strain evidence="4">cv. Nipponbare</strain>
    </source>
</reference>
<feature type="region of interest" description="Disordered" evidence="2">
    <location>
        <begin position="57"/>
        <end position="80"/>
    </location>
</feature>
<dbReference type="Proteomes" id="UP000000763">
    <property type="component" value="Chromosome 7"/>
</dbReference>
<name>Q84YU5_ORYSJ</name>
<dbReference type="EMBL" id="AP005479">
    <property type="protein sequence ID" value="BAC57799.1"/>
    <property type="molecule type" value="Genomic_DNA"/>
</dbReference>
<evidence type="ECO:0000256" key="2">
    <source>
        <dbReference type="SAM" id="MobiDB-lite"/>
    </source>
</evidence>
<sequence length="301" mass="33032">MTGGVEEVASHDGVRSRLAERRMGRSKGPNRCLTARGLPLASARYLMARNRGRRGELGRHDIKDLASGRNGRQGGGHREERARRFTHWWRRATAVFDRRPTVFVRVQRGFKGFGLRQAEAEQAERRRQMRNNLAVEKNESEREMAKERMERARMENVGAVVATGRPPCAAGRVAARCWTARGQSDAILVMPSPGVDEPPSPPTFTGWFYCIDGRGCCPPLFVPLRGAPSRAVSWPELGVAAAARQGELGEGKGEPAGEMGAVGVRSGPGVWRHVRLRGTTLCREEGDRAPPFCGVGSARLS</sequence>
<organism evidence="3 4">
    <name type="scientific">Oryza sativa subsp. japonica</name>
    <name type="common">Rice</name>
    <dbReference type="NCBI Taxonomy" id="39947"/>
    <lineage>
        <taxon>Eukaryota</taxon>
        <taxon>Viridiplantae</taxon>
        <taxon>Streptophyta</taxon>
        <taxon>Embryophyta</taxon>
        <taxon>Tracheophyta</taxon>
        <taxon>Spermatophyta</taxon>
        <taxon>Magnoliopsida</taxon>
        <taxon>Liliopsida</taxon>
        <taxon>Poales</taxon>
        <taxon>Poaceae</taxon>
        <taxon>BOP clade</taxon>
        <taxon>Oryzoideae</taxon>
        <taxon>Oryzeae</taxon>
        <taxon>Oryzinae</taxon>
        <taxon>Oryza</taxon>
        <taxon>Oryza sativa</taxon>
    </lineage>
</organism>
<gene>
    <name evidence="3" type="primary">P0045A07.115</name>
</gene>
<feature type="region of interest" description="Disordered" evidence="2">
    <location>
        <begin position="1"/>
        <end position="34"/>
    </location>
</feature>
<feature type="compositionally biased region" description="Basic and acidic residues" evidence="2">
    <location>
        <begin position="57"/>
        <end position="66"/>
    </location>
</feature>
<dbReference type="AlphaFoldDB" id="Q84YU5"/>
<feature type="coiled-coil region" evidence="1">
    <location>
        <begin position="130"/>
        <end position="157"/>
    </location>
</feature>
<accession>Q84YU5</accession>
<keyword evidence="1" id="KW-0175">Coiled coil</keyword>
<proteinExistence type="predicted"/>
<feature type="compositionally biased region" description="Basic and acidic residues" evidence="2">
    <location>
        <begin position="8"/>
        <end position="23"/>
    </location>
</feature>
<reference evidence="4" key="1">
    <citation type="journal article" date="2005" name="Nature">
        <title>The map-based sequence of the rice genome.</title>
        <authorList>
            <consortium name="International rice genome sequencing project (IRGSP)"/>
            <person name="Matsumoto T."/>
            <person name="Wu J."/>
            <person name="Kanamori H."/>
            <person name="Katayose Y."/>
            <person name="Fujisawa M."/>
            <person name="Namiki N."/>
            <person name="Mizuno H."/>
            <person name="Yamamoto K."/>
            <person name="Antonio B.A."/>
            <person name="Baba T."/>
            <person name="Sakata K."/>
            <person name="Nagamura Y."/>
            <person name="Aoki H."/>
            <person name="Arikawa K."/>
            <person name="Arita K."/>
            <person name="Bito T."/>
            <person name="Chiden Y."/>
            <person name="Fujitsuka N."/>
            <person name="Fukunaka R."/>
            <person name="Hamada M."/>
            <person name="Harada C."/>
            <person name="Hayashi A."/>
            <person name="Hijishita S."/>
            <person name="Honda M."/>
            <person name="Hosokawa S."/>
            <person name="Ichikawa Y."/>
            <person name="Idonuma A."/>
            <person name="Iijima M."/>
            <person name="Ikeda M."/>
            <person name="Ikeno M."/>
            <person name="Ito K."/>
            <person name="Ito S."/>
            <person name="Ito T."/>
            <person name="Ito Y."/>
            <person name="Ito Y."/>
            <person name="Iwabuchi A."/>
            <person name="Kamiya K."/>
            <person name="Karasawa W."/>
            <person name="Kurita K."/>
            <person name="Katagiri S."/>
            <person name="Kikuta A."/>
            <person name="Kobayashi H."/>
            <person name="Kobayashi N."/>
            <person name="Machita K."/>
            <person name="Maehara T."/>
            <person name="Masukawa M."/>
            <person name="Mizubayashi T."/>
            <person name="Mukai Y."/>
            <person name="Nagasaki H."/>
            <person name="Nagata Y."/>
            <person name="Naito S."/>
            <person name="Nakashima M."/>
            <person name="Nakama Y."/>
            <person name="Nakamichi Y."/>
            <person name="Nakamura M."/>
            <person name="Meguro A."/>
            <person name="Negishi M."/>
            <person name="Ohta I."/>
            <person name="Ohta T."/>
            <person name="Okamoto M."/>
            <person name="Ono N."/>
            <person name="Saji S."/>
            <person name="Sakaguchi M."/>
            <person name="Sakai K."/>
            <person name="Shibata M."/>
            <person name="Shimokawa T."/>
            <person name="Song J."/>
            <person name="Takazaki Y."/>
            <person name="Terasawa K."/>
            <person name="Tsugane M."/>
            <person name="Tsuji K."/>
            <person name="Ueda S."/>
            <person name="Waki K."/>
            <person name="Yamagata H."/>
            <person name="Yamamoto M."/>
            <person name="Yamamoto S."/>
            <person name="Yamane H."/>
            <person name="Yoshiki S."/>
            <person name="Yoshihara R."/>
            <person name="Yukawa K."/>
            <person name="Zhong H."/>
            <person name="Yano M."/>
            <person name="Yuan Q."/>
            <person name="Ouyang S."/>
            <person name="Liu J."/>
            <person name="Jones K.M."/>
            <person name="Gansberger K."/>
            <person name="Moffat K."/>
            <person name="Hill J."/>
            <person name="Bera J."/>
            <person name="Fadrosh D."/>
            <person name="Jin S."/>
            <person name="Johri S."/>
            <person name="Kim M."/>
            <person name="Overton L."/>
            <person name="Reardon M."/>
            <person name="Tsitrin T."/>
            <person name="Vuong H."/>
            <person name="Weaver B."/>
            <person name="Ciecko A."/>
            <person name="Tallon L."/>
            <person name="Jackson J."/>
            <person name="Pai G."/>
            <person name="Aken S.V."/>
            <person name="Utterback T."/>
            <person name="Reidmuller S."/>
            <person name="Feldblyum T."/>
            <person name="Hsiao J."/>
            <person name="Zismann V."/>
            <person name="Iobst S."/>
            <person name="de Vazeille A.R."/>
            <person name="Buell C.R."/>
            <person name="Ying K."/>
            <person name="Li Y."/>
            <person name="Lu T."/>
            <person name="Huang Y."/>
            <person name="Zhao Q."/>
            <person name="Feng Q."/>
            <person name="Zhang L."/>
            <person name="Zhu J."/>
            <person name="Weng Q."/>
            <person name="Mu J."/>
            <person name="Lu Y."/>
            <person name="Fan D."/>
            <person name="Liu Y."/>
            <person name="Guan J."/>
            <person name="Zhang Y."/>
            <person name="Yu S."/>
            <person name="Liu X."/>
            <person name="Zhang Y."/>
            <person name="Hong G."/>
            <person name="Han B."/>
            <person name="Choisne N."/>
            <person name="Demange N."/>
            <person name="Orjeda G."/>
            <person name="Samain S."/>
            <person name="Cattolico L."/>
            <person name="Pelletier E."/>
            <person name="Couloux A."/>
            <person name="Segurens B."/>
            <person name="Wincker P."/>
            <person name="D'Hont A."/>
            <person name="Scarpelli C."/>
            <person name="Weissenbach J."/>
            <person name="Salanoubat M."/>
            <person name="Quetier F."/>
            <person name="Yu Y."/>
            <person name="Kim H.R."/>
            <person name="Rambo T."/>
            <person name="Currie J."/>
            <person name="Collura K."/>
            <person name="Luo M."/>
            <person name="Yang T."/>
            <person name="Ammiraju J.S.S."/>
            <person name="Engler F."/>
            <person name="Soderlund C."/>
            <person name="Wing R.A."/>
            <person name="Palmer L.E."/>
            <person name="de la Bastide M."/>
            <person name="Spiegel L."/>
            <person name="Nascimento L."/>
            <person name="Zutavern T."/>
            <person name="O'Shaughnessy A."/>
            <person name="Dike S."/>
            <person name="Dedhia N."/>
            <person name="Preston R."/>
            <person name="Balija V."/>
            <person name="McCombie W.R."/>
            <person name="Chow T."/>
            <person name="Chen H."/>
            <person name="Chung M."/>
            <person name="Chen C."/>
            <person name="Shaw J."/>
            <person name="Wu H."/>
            <person name="Hsiao K."/>
            <person name="Chao Y."/>
            <person name="Chu M."/>
            <person name="Cheng C."/>
            <person name="Hour A."/>
            <person name="Lee P."/>
            <person name="Lin S."/>
            <person name="Lin Y."/>
            <person name="Liou J."/>
            <person name="Liu S."/>
            <person name="Hsing Y."/>
            <person name="Raghuvanshi S."/>
            <person name="Mohanty A."/>
            <person name="Bharti A.K."/>
            <person name="Gaur A."/>
            <person name="Gupta V."/>
            <person name="Kumar D."/>
            <person name="Ravi V."/>
            <person name="Vij S."/>
            <person name="Kapur A."/>
            <person name="Khurana P."/>
            <person name="Khurana P."/>
            <person name="Khurana J.P."/>
            <person name="Tyagi A.K."/>
            <person name="Gaikwad K."/>
            <person name="Singh A."/>
            <person name="Dalal V."/>
            <person name="Srivastava S."/>
            <person name="Dixit A."/>
            <person name="Pal A.K."/>
            <person name="Ghazi I.A."/>
            <person name="Yadav M."/>
            <person name="Pandit A."/>
            <person name="Bhargava A."/>
            <person name="Sureshbabu K."/>
            <person name="Batra K."/>
            <person name="Sharma T.R."/>
            <person name="Mohapatra T."/>
            <person name="Singh N.K."/>
            <person name="Messing J."/>
            <person name="Nelson A.B."/>
            <person name="Fuks G."/>
            <person name="Kavchok S."/>
            <person name="Keizer G."/>
            <person name="Linton E."/>
            <person name="Llaca V."/>
            <person name="Song R."/>
            <person name="Tanyolac B."/>
            <person name="Young S."/>
            <person name="Ho-Il K."/>
            <person name="Hahn J.H."/>
            <person name="Sangsakoo G."/>
            <person name="Vanavichit A."/>
            <person name="de Mattos Luiz.A.T."/>
            <person name="Zimmer P.D."/>
            <person name="Malone G."/>
            <person name="Dellagostin O."/>
            <person name="de Oliveira A.C."/>
            <person name="Bevan M."/>
            <person name="Bancroft I."/>
            <person name="Minx P."/>
            <person name="Cordum H."/>
            <person name="Wilson R."/>
            <person name="Cheng Z."/>
            <person name="Jin W."/>
            <person name="Jiang J."/>
            <person name="Leong S.A."/>
            <person name="Iwama H."/>
            <person name="Gojobori T."/>
            <person name="Itoh T."/>
            <person name="Niimura Y."/>
            <person name="Fujii Y."/>
            <person name="Habara T."/>
            <person name="Sakai H."/>
            <person name="Sato Y."/>
            <person name="Wilson G."/>
            <person name="Kumar K."/>
            <person name="McCouch S."/>
            <person name="Juretic N."/>
            <person name="Hoen D."/>
            <person name="Wright S."/>
            <person name="Bruskiewich R."/>
            <person name="Bureau T."/>
            <person name="Miyao A."/>
            <person name="Hirochika H."/>
            <person name="Nishikawa T."/>
            <person name="Kadowaki K."/>
            <person name="Sugiura M."/>
            <person name="Burr B."/>
            <person name="Sasaki T."/>
        </authorList>
    </citation>
    <scope>NUCLEOTIDE SEQUENCE [LARGE SCALE GENOMIC DNA]</scope>
    <source>
        <strain evidence="4">cv. Nipponbare</strain>
    </source>
</reference>
<protein>
    <submittedName>
        <fullName evidence="3">Uncharacterized protein</fullName>
    </submittedName>
</protein>
<evidence type="ECO:0000313" key="3">
    <source>
        <dbReference type="EMBL" id="BAC57799.1"/>
    </source>
</evidence>
<evidence type="ECO:0000256" key="1">
    <source>
        <dbReference type="SAM" id="Coils"/>
    </source>
</evidence>
<evidence type="ECO:0000313" key="4">
    <source>
        <dbReference type="Proteomes" id="UP000000763"/>
    </source>
</evidence>